<evidence type="ECO:0000256" key="3">
    <source>
        <dbReference type="PROSITE-ProRule" id="PRU00284"/>
    </source>
</evidence>
<dbReference type="Gene3D" id="1.10.287.950">
    <property type="entry name" value="Methyl-accepting chemotaxis protein"/>
    <property type="match status" value="1"/>
</dbReference>
<dbReference type="CDD" id="cd06225">
    <property type="entry name" value="HAMP"/>
    <property type="match status" value="1"/>
</dbReference>
<evidence type="ECO:0000256" key="2">
    <source>
        <dbReference type="ARBA" id="ARBA00029447"/>
    </source>
</evidence>
<keyword evidence="4" id="KW-0175">Coiled coil</keyword>
<dbReference type="GO" id="GO:0007165">
    <property type="term" value="P:signal transduction"/>
    <property type="evidence" value="ECO:0007669"/>
    <property type="project" value="UniProtKB-KW"/>
</dbReference>
<name>A0AA45WT06_9CLOT</name>
<dbReference type="InterPro" id="IPR004089">
    <property type="entry name" value="MCPsignal_dom"/>
</dbReference>
<dbReference type="GO" id="GO:0016020">
    <property type="term" value="C:membrane"/>
    <property type="evidence" value="ECO:0007669"/>
    <property type="project" value="InterPro"/>
</dbReference>
<keyword evidence="9" id="KW-1185">Reference proteome</keyword>
<dbReference type="InterPro" id="IPR029151">
    <property type="entry name" value="Sensor-like_sf"/>
</dbReference>
<dbReference type="Gene3D" id="3.30.450.20">
    <property type="entry name" value="PAS domain"/>
    <property type="match status" value="1"/>
</dbReference>
<dbReference type="Pfam" id="PF00672">
    <property type="entry name" value="HAMP"/>
    <property type="match status" value="1"/>
</dbReference>
<feature type="domain" description="Methyl-accepting transducer" evidence="6">
    <location>
        <begin position="404"/>
        <end position="661"/>
    </location>
</feature>
<dbReference type="CDD" id="cd12912">
    <property type="entry name" value="PDC2_MCP_like"/>
    <property type="match status" value="1"/>
</dbReference>
<proteinExistence type="inferred from homology"/>
<dbReference type="SUPFAM" id="SSF58104">
    <property type="entry name" value="Methyl-accepting chemotaxis protein (MCP) signaling domain"/>
    <property type="match status" value="1"/>
</dbReference>
<keyword evidence="5" id="KW-0472">Membrane</keyword>
<evidence type="ECO:0000259" key="7">
    <source>
        <dbReference type="PROSITE" id="PS50885"/>
    </source>
</evidence>
<organism evidence="8 9">
    <name type="scientific">Anoxynatronum buryatiense</name>
    <dbReference type="NCBI Taxonomy" id="489973"/>
    <lineage>
        <taxon>Bacteria</taxon>
        <taxon>Bacillati</taxon>
        <taxon>Bacillota</taxon>
        <taxon>Clostridia</taxon>
        <taxon>Eubacteriales</taxon>
        <taxon>Clostridiaceae</taxon>
        <taxon>Anoxynatronum</taxon>
    </lineage>
</organism>
<evidence type="ECO:0000256" key="5">
    <source>
        <dbReference type="SAM" id="Phobius"/>
    </source>
</evidence>
<dbReference type="Gene3D" id="6.10.340.10">
    <property type="match status" value="1"/>
</dbReference>
<dbReference type="SMART" id="SM00283">
    <property type="entry name" value="MA"/>
    <property type="match status" value="1"/>
</dbReference>
<reference evidence="8" key="1">
    <citation type="submission" date="2017-05" db="EMBL/GenBank/DDBJ databases">
        <authorList>
            <person name="Varghese N."/>
            <person name="Submissions S."/>
        </authorList>
    </citation>
    <scope>NUCLEOTIDE SEQUENCE</scope>
    <source>
        <strain evidence="8">Su22</strain>
    </source>
</reference>
<evidence type="ECO:0000259" key="6">
    <source>
        <dbReference type="PROSITE" id="PS50111"/>
    </source>
</evidence>
<dbReference type="Pfam" id="PF00015">
    <property type="entry name" value="MCPsignal"/>
    <property type="match status" value="1"/>
</dbReference>
<dbReference type="CDD" id="cd12913">
    <property type="entry name" value="PDC1_MCP_like"/>
    <property type="match status" value="1"/>
</dbReference>
<evidence type="ECO:0000256" key="1">
    <source>
        <dbReference type="ARBA" id="ARBA00023224"/>
    </source>
</evidence>
<dbReference type="Pfam" id="PF22673">
    <property type="entry name" value="MCP-like_PDC_1"/>
    <property type="match status" value="1"/>
</dbReference>
<comment type="caution">
    <text evidence="8">The sequence shown here is derived from an EMBL/GenBank/DDBJ whole genome shotgun (WGS) entry which is preliminary data.</text>
</comment>
<keyword evidence="5" id="KW-0812">Transmembrane</keyword>
<dbReference type="AlphaFoldDB" id="A0AA45WT06"/>
<feature type="domain" description="HAMP" evidence="7">
    <location>
        <begin position="327"/>
        <end position="385"/>
    </location>
</feature>
<evidence type="ECO:0000313" key="9">
    <source>
        <dbReference type="Proteomes" id="UP001158066"/>
    </source>
</evidence>
<dbReference type="SUPFAM" id="SSF103190">
    <property type="entry name" value="Sensory domain-like"/>
    <property type="match status" value="1"/>
</dbReference>
<comment type="similarity">
    <text evidence="2">Belongs to the methyl-accepting chemotaxis (MCP) protein family.</text>
</comment>
<dbReference type="SMART" id="SM00304">
    <property type="entry name" value="HAMP"/>
    <property type="match status" value="2"/>
</dbReference>
<dbReference type="PANTHER" id="PTHR32089">
    <property type="entry name" value="METHYL-ACCEPTING CHEMOTAXIS PROTEIN MCPB"/>
    <property type="match status" value="1"/>
</dbReference>
<keyword evidence="1 3" id="KW-0807">Transducer</keyword>
<dbReference type="InterPro" id="IPR003660">
    <property type="entry name" value="HAMP_dom"/>
</dbReference>
<dbReference type="PROSITE" id="PS50885">
    <property type="entry name" value="HAMP"/>
    <property type="match status" value="1"/>
</dbReference>
<protein>
    <submittedName>
        <fullName evidence="8">Methyl-accepting chemotaxis sensory transducer with Cache sensor</fullName>
    </submittedName>
</protein>
<evidence type="ECO:0000313" key="8">
    <source>
        <dbReference type="EMBL" id="SMP40214.1"/>
    </source>
</evidence>
<keyword evidence="5" id="KW-1133">Transmembrane helix</keyword>
<gene>
    <name evidence="8" type="ORF">SAMN06296020_101341</name>
</gene>
<feature type="transmembrane region" description="Helical" evidence="5">
    <location>
        <begin position="307"/>
        <end position="325"/>
    </location>
</feature>
<accession>A0AA45WT06</accession>
<dbReference type="RefSeq" id="WP_283407691.1">
    <property type="nucleotide sequence ID" value="NZ_FXUF01000001.1"/>
</dbReference>
<evidence type="ECO:0000256" key="4">
    <source>
        <dbReference type="SAM" id="Coils"/>
    </source>
</evidence>
<dbReference type="PANTHER" id="PTHR32089:SF112">
    <property type="entry name" value="LYSOZYME-LIKE PROTEIN-RELATED"/>
    <property type="match status" value="1"/>
</dbReference>
<feature type="coiled-coil region" evidence="4">
    <location>
        <begin position="548"/>
        <end position="575"/>
    </location>
</feature>
<dbReference type="Proteomes" id="UP001158066">
    <property type="component" value="Unassembled WGS sequence"/>
</dbReference>
<dbReference type="PROSITE" id="PS50111">
    <property type="entry name" value="CHEMOTAXIS_TRANSDUC_2"/>
    <property type="match status" value="1"/>
</dbReference>
<dbReference type="EMBL" id="FXUF01000001">
    <property type="protein sequence ID" value="SMP40214.1"/>
    <property type="molecule type" value="Genomic_DNA"/>
</dbReference>
<feature type="transmembrane region" description="Helical" evidence="5">
    <location>
        <begin position="12"/>
        <end position="32"/>
    </location>
</feature>
<sequence length="690" mass="75883">MSFVSKGLTGKLILFFGLLMIFVSATFGLVTYRVSGNIVEQEIQERLEHQMDATSHEIENYLTAHNNVVLSLSKAVEATGITMTPAQYQTLLSGASMINEAALGAGVWFEPFQYDSDIRYFGPYVYKDENQLVYTEEYATEDYDYPSQDWYTMAKGLQDQVVWTEPYYDEVLDYTFITATAPLYNDRGQFMGVVTGDMGLDVLQDIVRNLEVGLMGEAHLLDASGNFIASADPHRVMNQPLIQDSDTDLAQQSDLILNNYQGQFSFRNSDGLHYGFFTEIPQTGWTLLLTIPHSEVAMAMQVLRRDILILSLIVLLIAIAATALISRSITRPIIRLSAIIDRFSNYQLALNPADQIESDSRRKDEIGTIAQALSRMQHNFVALVNDIAHHAEQVAASSEELTATTEQTVISVTEVAKATEEIASGSSSQAKDTENGVAHIQELGQLIEAEQQHVSDLQSAIQAVSHLKDEGITLLADLNQKTRVVKSSSHEVGTMIHATNSSAEKIAVASDMIKNIAEQTNLLALNAAIEAARAGEAGRGFAVVADEIRKLAEQSNRFTEEIAKIIQELSEKTEQAVITMDEVGTAITSQAESVSMTDAKFEGIRDAIVISEARIATITKGSQEMEAKKRQIIDIIQSLSSSSQQNAAVTEEVSATVEEQASSMDEIANASESLAQMAEDMQKAIQRFNW</sequence>